<proteinExistence type="inferred from homology"/>
<evidence type="ECO:0000256" key="5">
    <source>
        <dbReference type="ARBA" id="ARBA00022821"/>
    </source>
</evidence>
<feature type="domain" description="R13L1/DRL21-like LRR repeat region" evidence="11">
    <location>
        <begin position="793"/>
        <end position="911"/>
    </location>
</feature>
<dbReference type="PRINTS" id="PR00364">
    <property type="entry name" value="DISEASERSIST"/>
</dbReference>
<evidence type="ECO:0000259" key="9">
    <source>
        <dbReference type="Pfam" id="PF18052"/>
    </source>
</evidence>
<dbReference type="InterPro" id="IPR056789">
    <property type="entry name" value="LRR_R13L1-DRL21"/>
</dbReference>
<dbReference type="AlphaFoldDB" id="A0A9R1AU35"/>
<dbReference type="InterPro" id="IPR032675">
    <property type="entry name" value="LRR_dom_sf"/>
</dbReference>
<dbReference type="Pfam" id="PF23559">
    <property type="entry name" value="WHD_DRP"/>
    <property type="match status" value="1"/>
</dbReference>
<keyword evidence="4" id="KW-0547">Nucleotide-binding</keyword>
<dbReference type="InterPro" id="IPR027417">
    <property type="entry name" value="P-loop_NTPase"/>
</dbReference>
<dbReference type="Gene3D" id="1.20.5.4130">
    <property type="match status" value="1"/>
</dbReference>
<keyword evidence="13" id="KW-1185">Reference proteome</keyword>
<dbReference type="Gene3D" id="1.10.10.10">
    <property type="entry name" value="Winged helix-like DNA-binding domain superfamily/Winged helix DNA-binding domain"/>
    <property type="match status" value="1"/>
</dbReference>
<keyword evidence="2" id="KW-0433">Leucine-rich repeat</keyword>
<evidence type="ECO:0000259" key="11">
    <source>
        <dbReference type="Pfam" id="PF25019"/>
    </source>
</evidence>
<accession>A0A9R1AU35</accession>
<dbReference type="EMBL" id="LT934120">
    <property type="protein sequence ID" value="VAI40193.1"/>
    <property type="molecule type" value="Genomic_DNA"/>
</dbReference>
<dbReference type="InterPro" id="IPR036388">
    <property type="entry name" value="WH-like_DNA-bd_sf"/>
</dbReference>
<comment type="similarity">
    <text evidence="1">Belongs to the disease resistance NB-LRR family.</text>
</comment>
<dbReference type="OMA" id="VPNEGMK"/>
<evidence type="ECO:0000256" key="2">
    <source>
        <dbReference type="ARBA" id="ARBA00022614"/>
    </source>
</evidence>
<evidence type="ECO:0000256" key="7">
    <source>
        <dbReference type="SAM" id="MobiDB-lite"/>
    </source>
</evidence>
<dbReference type="GO" id="GO:0051707">
    <property type="term" value="P:response to other organism"/>
    <property type="evidence" value="ECO:0007669"/>
    <property type="project" value="UniProtKB-ARBA"/>
</dbReference>
<dbReference type="Pfam" id="PF25019">
    <property type="entry name" value="LRR_R13L1-DRL21"/>
    <property type="match status" value="1"/>
</dbReference>
<evidence type="ECO:0000313" key="12">
    <source>
        <dbReference type="EMBL" id="VAI40193.1"/>
    </source>
</evidence>
<dbReference type="SUPFAM" id="SSF52540">
    <property type="entry name" value="P-loop containing nucleoside triphosphate hydrolases"/>
    <property type="match status" value="1"/>
</dbReference>
<organism evidence="12 13">
    <name type="scientific">Triticum turgidum subsp. durum</name>
    <name type="common">Durum wheat</name>
    <name type="synonym">Triticum durum</name>
    <dbReference type="NCBI Taxonomy" id="4567"/>
    <lineage>
        <taxon>Eukaryota</taxon>
        <taxon>Viridiplantae</taxon>
        <taxon>Streptophyta</taxon>
        <taxon>Embryophyta</taxon>
        <taxon>Tracheophyta</taxon>
        <taxon>Spermatophyta</taxon>
        <taxon>Magnoliopsida</taxon>
        <taxon>Liliopsida</taxon>
        <taxon>Poales</taxon>
        <taxon>Poaceae</taxon>
        <taxon>BOP clade</taxon>
        <taxon>Pooideae</taxon>
        <taxon>Triticodae</taxon>
        <taxon>Triticeae</taxon>
        <taxon>Triticinae</taxon>
        <taxon>Triticum</taxon>
    </lineage>
</organism>
<dbReference type="GO" id="GO:0005524">
    <property type="term" value="F:ATP binding"/>
    <property type="evidence" value="ECO:0007669"/>
    <property type="project" value="UniProtKB-KW"/>
</dbReference>
<dbReference type="InterPro" id="IPR002182">
    <property type="entry name" value="NB-ARC"/>
</dbReference>
<dbReference type="PANTHER" id="PTHR36766:SF60">
    <property type="entry name" value="NB-ARC DOMAIN-CONTAINING PROTEIN"/>
    <property type="match status" value="1"/>
</dbReference>
<dbReference type="Pfam" id="PF18052">
    <property type="entry name" value="Rx_N"/>
    <property type="match status" value="1"/>
</dbReference>
<dbReference type="Gene3D" id="3.40.50.300">
    <property type="entry name" value="P-loop containing nucleotide triphosphate hydrolases"/>
    <property type="match status" value="1"/>
</dbReference>
<dbReference type="SUPFAM" id="SSF52058">
    <property type="entry name" value="L domain-like"/>
    <property type="match status" value="2"/>
</dbReference>
<name>A0A9R1AU35_TRITD</name>
<feature type="region of interest" description="Disordered" evidence="7">
    <location>
        <begin position="1"/>
        <end position="20"/>
    </location>
</feature>
<evidence type="ECO:0000259" key="8">
    <source>
        <dbReference type="Pfam" id="PF00931"/>
    </source>
</evidence>
<dbReference type="Pfam" id="PF00931">
    <property type="entry name" value="NB-ARC"/>
    <property type="match status" value="1"/>
</dbReference>
<evidence type="ECO:0000256" key="1">
    <source>
        <dbReference type="ARBA" id="ARBA00008894"/>
    </source>
</evidence>
<feature type="domain" description="Disease resistance protein winged helix" evidence="10">
    <location>
        <begin position="548"/>
        <end position="616"/>
    </location>
</feature>
<gene>
    <name evidence="12" type="ORF">TRITD_5Bv1G245850</name>
</gene>
<dbReference type="InterPro" id="IPR042197">
    <property type="entry name" value="Apaf_helical"/>
</dbReference>
<evidence type="ECO:0000313" key="13">
    <source>
        <dbReference type="Proteomes" id="UP000324705"/>
    </source>
</evidence>
<keyword evidence="5" id="KW-0611">Plant defense</keyword>
<keyword evidence="3" id="KW-0677">Repeat</keyword>
<dbReference type="InterPro" id="IPR058922">
    <property type="entry name" value="WHD_DRP"/>
</dbReference>
<protein>
    <submittedName>
        <fullName evidence="12">Uncharacterized protein</fullName>
    </submittedName>
</protein>
<dbReference type="GO" id="GO:0006952">
    <property type="term" value="P:defense response"/>
    <property type="evidence" value="ECO:0007669"/>
    <property type="project" value="UniProtKB-KW"/>
</dbReference>
<dbReference type="InterPro" id="IPR041118">
    <property type="entry name" value="Rx_N"/>
</dbReference>
<keyword evidence="6" id="KW-0067">ATP-binding</keyword>
<feature type="domain" description="NB-ARC" evidence="8">
    <location>
        <begin position="305"/>
        <end position="458"/>
    </location>
</feature>
<evidence type="ECO:0000259" key="10">
    <source>
        <dbReference type="Pfam" id="PF23559"/>
    </source>
</evidence>
<feature type="domain" description="Disease resistance N-terminal" evidence="9">
    <location>
        <begin position="109"/>
        <end position="187"/>
    </location>
</feature>
<sequence>MSKGQEIKPSRRCKTDTRKRITTPTPGVVLYLAATPIAVAARAPAAAAAFSRRRSPSSQPFLTLLSRNVVAGPCTATPRPASSLVRSRRFQIMMSAAAEQVAGGFSSAVIQRAVDKVIDFLESNYNLSHATEELLTKLHTSLTMVRAITEVADNQLITSTSLNKWLRNLHDAAYEAEDVLDRFDCQDIVLGKRKMSELVSSSIRALKSLVVPDEGMNRLEYVVQKLDHLCATSNTFLELLRQSSSSSIKEGAGGETTSRVPVDVKLFGRDEVLELILRVILGSSGSEPESGSIRAKHGARYTIGGVDVIPIVGMSGVGKTTLAQVIYNHENVKGHFGHRAWVYVSKHFGVKRTLQEMLCSIKGNDSSFDRADSLETVVNNIQNVIRHGRFFLVLDSVWDEMCDQWSSLLTAIAGEVPGSVILVTTQSKRVADTVATMCQVPLAPLPWESFWSAFQYYAFGTTGPVAENNQTLLLIGEQIAKKLDGLPLAAKVMGNLLRSRFTIHQWRSILESDWWDLSEVLCEILPYMGISYQDLQPRQRQCFAFCSIFPGNYLFDKDRLVNMWISHDFIEQSKSGGTRLEDIGGKLFDELVQRSFFQATFDKRRYTMHDLVRALAIGVSSYECFLHKETSRRASPTARHLALQVSNQLHIHELNKYKNLRTILLFGHCDSTEICDVVDNMLANSRSIRVLDLSYLEVLTNMPAHISSLKKLRFFDLSFTRVNNLRNFPCNLHALYLHGYTRNSIPQSVNTLANLRHLYVDATALSLIPGIGQLSQLQELENFSVGKRNGFMINELKNMQELSGKICISNIHVIKNTLEAADANMIGKKHLEALVLKGRNVSKDVLEGLQPHSNLQELMIEGYGATTLPSWILQGHIFTKLQSIHVGSCRLLAVLPPFGKFASLKHLTLDNLPSVKHVDGTHFGCLPNLEDLKVSSMTSWIDWSHAEEDHGPLLPHLTRFELHNCPLLEKVPNLSSISSLSELNISACGNFAKALPQYVGLLACLKKLRISYCDHPLLFSGHQLKSLDYLHLRKCGSLRLIDGLQCFPNLRDIDVLGCPGILTELQDQSVRQDEQDLLHLSSIVTDISLLNKNFFVPSVCALCILYLEALHFTAEQEEWFGQLISVEKIEFAYCYFLQRLPSTLNRLTSLKVLSIRETKPLSLEGVVPQNLQELIMDGFVMEDNFKPGGSDWLNISHVPYIRLNGKTVQNLSINAASSSSNHQI</sequence>
<feature type="compositionally biased region" description="Basic and acidic residues" evidence="7">
    <location>
        <begin position="1"/>
        <end position="19"/>
    </location>
</feature>
<dbReference type="Gene3D" id="1.10.8.430">
    <property type="entry name" value="Helical domain of apoptotic protease-activating factors"/>
    <property type="match status" value="1"/>
</dbReference>
<dbReference type="Proteomes" id="UP000324705">
    <property type="component" value="Chromosome 5B"/>
</dbReference>
<dbReference type="Gramene" id="TRITD5Bv1G245850.1">
    <property type="protein sequence ID" value="TRITD5Bv1G245850.1"/>
    <property type="gene ID" value="TRITD5Bv1G245850"/>
</dbReference>
<dbReference type="Gene3D" id="3.80.10.10">
    <property type="entry name" value="Ribonuclease Inhibitor"/>
    <property type="match status" value="2"/>
</dbReference>
<dbReference type="PANTHER" id="PTHR36766">
    <property type="entry name" value="PLANT BROAD-SPECTRUM MILDEW RESISTANCE PROTEIN RPW8"/>
    <property type="match status" value="1"/>
</dbReference>
<reference evidence="12 13" key="1">
    <citation type="submission" date="2017-09" db="EMBL/GenBank/DDBJ databases">
        <authorList>
            <consortium name="International Durum Wheat Genome Sequencing Consortium (IDWGSC)"/>
            <person name="Milanesi L."/>
        </authorList>
    </citation>
    <scope>NUCLEOTIDE SEQUENCE [LARGE SCALE GENOMIC DNA]</scope>
    <source>
        <strain evidence="13">cv. Svevo</strain>
    </source>
</reference>
<evidence type="ECO:0000256" key="6">
    <source>
        <dbReference type="ARBA" id="ARBA00022840"/>
    </source>
</evidence>
<evidence type="ECO:0000256" key="3">
    <source>
        <dbReference type="ARBA" id="ARBA00022737"/>
    </source>
</evidence>
<dbReference type="GO" id="GO:0043531">
    <property type="term" value="F:ADP binding"/>
    <property type="evidence" value="ECO:0007669"/>
    <property type="project" value="InterPro"/>
</dbReference>
<evidence type="ECO:0000256" key="4">
    <source>
        <dbReference type="ARBA" id="ARBA00022741"/>
    </source>
</evidence>